<sequence length="194" mass="22255">MRTTAALADGVERLLSLLDSLNEARWMREVDPWLSFNAQVQALLDDWDGQQQRCRQQLIARAALHGMVGQAEFPSAGAAGMYHEDQRQWYRHFLGELQQYVIGGAEERCLRVSVTVVEVLFLLRLFVDEGVIEVRQLKPVFKALSRYMATPHQERLSYESIRKKYSTAPGEARVKVSRLLERLLNRAKADLPNN</sequence>
<accession>A0A1T5CJ69</accession>
<dbReference type="STRING" id="623280.SAMN05660226_02264"/>
<evidence type="ECO:0000313" key="2">
    <source>
        <dbReference type="Proteomes" id="UP000190541"/>
    </source>
</evidence>
<reference evidence="1 2" key="1">
    <citation type="submission" date="2017-02" db="EMBL/GenBank/DDBJ databases">
        <authorList>
            <person name="Peterson S.W."/>
        </authorList>
    </citation>
    <scope>NUCLEOTIDE SEQUENCE [LARGE SCALE GENOMIC DNA]</scope>
    <source>
        <strain evidence="1 2">DSM 22899</strain>
    </source>
</reference>
<dbReference type="EMBL" id="FUYS01000004">
    <property type="protein sequence ID" value="SKB59464.1"/>
    <property type="molecule type" value="Genomic_DNA"/>
</dbReference>
<proteinExistence type="predicted"/>
<keyword evidence="2" id="KW-1185">Reference proteome</keyword>
<protein>
    <submittedName>
        <fullName evidence="1">Uncharacterized protein</fullName>
    </submittedName>
</protein>
<evidence type="ECO:0000313" key="1">
    <source>
        <dbReference type="EMBL" id="SKB59464.1"/>
    </source>
</evidence>
<name>A0A1T5CJ69_9SPHI</name>
<dbReference type="Proteomes" id="UP000190541">
    <property type="component" value="Unassembled WGS sequence"/>
</dbReference>
<gene>
    <name evidence="1" type="ORF">SAMN05660226_02264</name>
</gene>
<organism evidence="1 2">
    <name type="scientific">Parapedobacter luteus</name>
    <dbReference type="NCBI Taxonomy" id="623280"/>
    <lineage>
        <taxon>Bacteria</taxon>
        <taxon>Pseudomonadati</taxon>
        <taxon>Bacteroidota</taxon>
        <taxon>Sphingobacteriia</taxon>
        <taxon>Sphingobacteriales</taxon>
        <taxon>Sphingobacteriaceae</taxon>
        <taxon>Parapedobacter</taxon>
    </lineage>
</organism>
<dbReference type="AlphaFoldDB" id="A0A1T5CJ69"/>